<feature type="transmembrane region" description="Helical" evidence="4">
    <location>
        <begin position="55"/>
        <end position="77"/>
    </location>
</feature>
<evidence type="ECO:0000256" key="3">
    <source>
        <dbReference type="ARBA" id="ARBA00023315"/>
    </source>
</evidence>
<dbReference type="GO" id="GO:0016746">
    <property type="term" value="F:acyltransferase activity"/>
    <property type="evidence" value="ECO:0007669"/>
    <property type="project" value="UniProtKB-KW"/>
</dbReference>
<gene>
    <name evidence="6" type="ORF">AB6A40_009274</name>
</gene>
<dbReference type="PANTHER" id="PTHR10983">
    <property type="entry name" value="1-ACYLGLYCEROL-3-PHOSPHATE ACYLTRANSFERASE-RELATED"/>
    <property type="match status" value="1"/>
</dbReference>
<evidence type="ECO:0000259" key="5">
    <source>
        <dbReference type="SMART" id="SM00563"/>
    </source>
</evidence>
<keyword evidence="4" id="KW-0472">Membrane</keyword>
<feature type="transmembrane region" description="Helical" evidence="4">
    <location>
        <begin position="126"/>
        <end position="145"/>
    </location>
</feature>
<dbReference type="PANTHER" id="PTHR10983:SF73">
    <property type="entry name" value="1-ACYL-SN-GLYCEROL-3-PHOSPHATE ACYLTRANSFERASE EPSILON"/>
    <property type="match status" value="1"/>
</dbReference>
<dbReference type="InterPro" id="IPR002123">
    <property type="entry name" value="Plipid/glycerol_acylTrfase"/>
</dbReference>
<dbReference type="EMBL" id="JBGFUD010009596">
    <property type="protein sequence ID" value="MFH4982565.1"/>
    <property type="molecule type" value="Genomic_DNA"/>
</dbReference>
<dbReference type="SMART" id="SM00563">
    <property type="entry name" value="PlsC"/>
    <property type="match status" value="1"/>
</dbReference>
<evidence type="ECO:0000313" key="6">
    <source>
        <dbReference type="EMBL" id="MFH4982565.1"/>
    </source>
</evidence>
<dbReference type="InterPro" id="IPR032098">
    <property type="entry name" value="Acyltransf_C"/>
</dbReference>
<dbReference type="CDD" id="cd07990">
    <property type="entry name" value="LPLAT_LCLAT1-like"/>
    <property type="match status" value="1"/>
</dbReference>
<protein>
    <recommendedName>
        <fullName evidence="5">Phospholipid/glycerol acyltransferase domain-containing protein</fullName>
    </recommendedName>
</protein>
<evidence type="ECO:0000256" key="1">
    <source>
        <dbReference type="ARBA" id="ARBA00008655"/>
    </source>
</evidence>
<dbReference type="Proteomes" id="UP001608902">
    <property type="component" value="Unassembled WGS sequence"/>
</dbReference>
<feature type="transmembrane region" description="Helical" evidence="4">
    <location>
        <begin position="12"/>
        <end position="35"/>
    </location>
</feature>
<comment type="similarity">
    <text evidence="1">Belongs to the 1-acyl-sn-glycerol-3-phosphate acyltransferase family.</text>
</comment>
<evidence type="ECO:0000256" key="4">
    <source>
        <dbReference type="SAM" id="Phobius"/>
    </source>
</evidence>
<feature type="domain" description="Phospholipid/glycerol acyltransferase" evidence="5">
    <location>
        <begin position="90"/>
        <end position="216"/>
    </location>
</feature>
<evidence type="ECO:0000256" key="2">
    <source>
        <dbReference type="ARBA" id="ARBA00022679"/>
    </source>
</evidence>
<accession>A0ABD6ERH7</accession>
<name>A0ABD6ERH7_9BILA</name>
<organism evidence="6 7">
    <name type="scientific">Gnathostoma spinigerum</name>
    <dbReference type="NCBI Taxonomy" id="75299"/>
    <lineage>
        <taxon>Eukaryota</taxon>
        <taxon>Metazoa</taxon>
        <taxon>Ecdysozoa</taxon>
        <taxon>Nematoda</taxon>
        <taxon>Chromadorea</taxon>
        <taxon>Rhabditida</taxon>
        <taxon>Spirurina</taxon>
        <taxon>Gnathostomatomorpha</taxon>
        <taxon>Gnathostomatoidea</taxon>
        <taxon>Gnathostomatidae</taxon>
        <taxon>Gnathostoma</taxon>
    </lineage>
</organism>
<proteinExistence type="inferred from homology"/>
<dbReference type="AlphaFoldDB" id="A0ABD6ERH7"/>
<keyword evidence="3" id="KW-0012">Acyltransferase</keyword>
<comment type="caution">
    <text evidence="6">The sequence shown here is derived from an EMBL/GenBank/DDBJ whole genome shotgun (WGS) entry which is preliminary data.</text>
</comment>
<keyword evidence="4" id="KW-1133">Transmembrane helix</keyword>
<keyword evidence="2" id="KW-0808">Transferase</keyword>
<keyword evidence="7" id="KW-1185">Reference proteome</keyword>
<reference evidence="6 7" key="1">
    <citation type="submission" date="2024-08" db="EMBL/GenBank/DDBJ databases">
        <title>Gnathostoma spinigerum genome.</title>
        <authorList>
            <person name="Gonzalez-Bertolin B."/>
            <person name="Monzon S."/>
            <person name="Zaballos A."/>
            <person name="Jimenez P."/>
            <person name="Dekumyoy P."/>
            <person name="Varona S."/>
            <person name="Cuesta I."/>
            <person name="Sumanam S."/>
            <person name="Adisakwattana P."/>
            <person name="Gasser R.B."/>
            <person name="Hernandez-Gonzalez A."/>
            <person name="Young N.D."/>
            <person name="Perteguer M.J."/>
        </authorList>
    </citation>
    <scope>NUCLEOTIDE SEQUENCE [LARGE SCALE GENOMIC DNA]</scope>
    <source>
        <strain evidence="6">AL3</strain>
        <tissue evidence="6">Liver</tissue>
    </source>
</reference>
<keyword evidence="4" id="KW-0812">Transmembrane</keyword>
<sequence length="296" mass="34094">MLLSALIIINDFRALVPAAFLTFSWIPFATLAVGYSSAKSLVPRKIYLSVDNLLYSLYLRTCLFIFGTVSAVTVSLHGDIEALSRSRESAIILCNHQSDTDWIIICGLASRQQEGEHMIRMMTKDVMKYLPMFGWYIFMRGFVYVRRFGNFLVKPVADQLAYLRKLGEPYWLVIFPEGTRFSARKLAAIAESKRFCEDYGVEAFKSVLFPRTKGCCLALDLLRPSLDAVYDVTIAYGQSREEDCKRCAPNMFEFVCGRNPYRYLQVHVKRFSVSEIPSDNHKLRKWLISRYQTKDK</sequence>
<dbReference type="Pfam" id="PF16076">
    <property type="entry name" value="Acyltransf_C"/>
    <property type="match status" value="1"/>
</dbReference>
<dbReference type="Pfam" id="PF01553">
    <property type="entry name" value="Acyltransferase"/>
    <property type="match status" value="1"/>
</dbReference>
<dbReference type="SUPFAM" id="SSF69593">
    <property type="entry name" value="Glycerol-3-phosphate (1)-acyltransferase"/>
    <property type="match status" value="1"/>
</dbReference>
<evidence type="ECO:0000313" key="7">
    <source>
        <dbReference type="Proteomes" id="UP001608902"/>
    </source>
</evidence>